<accession>A0A9D3WJE5</accession>
<name>A0A9D3WJE5_9ROSI</name>
<reference evidence="1 2" key="1">
    <citation type="journal article" date="2021" name="Plant Biotechnol. J.">
        <title>Multi-omics assisted identification of the key and species-specific regulatory components of drought-tolerant mechanisms in Gossypium stocksii.</title>
        <authorList>
            <person name="Yu D."/>
            <person name="Ke L."/>
            <person name="Zhang D."/>
            <person name="Wu Y."/>
            <person name="Sun Y."/>
            <person name="Mei J."/>
            <person name="Sun J."/>
            <person name="Sun Y."/>
        </authorList>
    </citation>
    <scope>NUCLEOTIDE SEQUENCE [LARGE SCALE GENOMIC DNA]</scope>
    <source>
        <strain evidence="2">cv. E1</strain>
        <tissue evidence="1">Leaf</tissue>
    </source>
</reference>
<protein>
    <submittedName>
        <fullName evidence="1">Uncharacterized protein</fullName>
    </submittedName>
</protein>
<evidence type="ECO:0000313" key="1">
    <source>
        <dbReference type="EMBL" id="KAH1129608.1"/>
    </source>
</evidence>
<sequence length="116" mass="12672">MAGEGVSTQLQKEYFGPPPSGSLANVVTDKGKGVLGAPPRFAPKETVAPQFGNLMKELVNLKQQGTVEHYQDMFVGLLNQLHLPEPYVLSIFLSNLKANIGHYLDLFEPSTLVEAF</sequence>
<dbReference type="EMBL" id="JAIQCV010000001">
    <property type="protein sequence ID" value="KAH1129608.1"/>
    <property type="molecule type" value="Genomic_DNA"/>
</dbReference>
<dbReference type="Proteomes" id="UP000828251">
    <property type="component" value="Unassembled WGS sequence"/>
</dbReference>
<keyword evidence="2" id="KW-1185">Reference proteome</keyword>
<gene>
    <name evidence="1" type="ORF">J1N35_000986</name>
</gene>
<dbReference type="OrthoDB" id="992950at2759"/>
<proteinExistence type="predicted"/>
<dbReference type="AlphaFoldDB" id="A0A9D3WJE5"/>
<evidence type="ECO:0000313" key="2">
    <source>
        <dbReference type="Proteomes" id="UP000828251"/>
    </source>
</evidence>
<organism evidence="1 2">
    <name type="scientific">Gossypium stocksii</name>
    <dbReference type="NCBI Taxonomy" id="47602"/>
    <lineage>
        <taxon>Eukaryota</taxon>
        <taxon>Viridiplantae</taxon>
        <taxon>Streptophyta</taxon>
        <taxon>Embryophyta</taxon>
        <taxon>Tracheophyta</taxon>
        <taxon>Spermatophyta</taxon>
        <taxon>Magnoliopsida</taxon>
        <taxon>eudicotyledons</taxon>
        <taxon>Gunneridae</taxon>
        <taxon>Pentapetalae</taxon>
        <taxon>rosids</taxon>
        <taxon>malvids</taxon>
        <taxon>Malvales</taxon>
        <taxon>Malvaceae</taxon>
        <taxon>Malvoideae</taxon>
        <taxon>Gossypium</taxon>
    </lineage>
</organism>
<comment type="caution">
    <text evidence="1">The sequence shown here is derived from an EMBL/GenBank/DDBJ whole genome shotgun (WGS) entry which is preliminary data.</text>
</comment>